<dbReference type="OrthoDB" id="154293at2"/>
<dbReference type="Pfam" id="PF11716">
    <property type="entry name" value="MDMPI_N"/>
    <property type="match status" value="1"/>
</dbReference>
<dbReference type="GO" id="GO:0046872">
    <property type="term" value="F:metal ion binding"/>
    <property type="evidence" value="ECO:0007669"/>
    <property type="project" value="InterPro"/>
</dbReference>
<dbReference type="SUPFAM" id="SSF55718">
    <property type="entry name" value="SCP-like"/>
    <property type="match status" value="1"/>
</dbReference>
<dbReference type="SUPFAM" id="SSF109854">
    <property type="entry name" value="DinB/YfiT-like putative metalloenzymes"/>
    <property type="match status" value="1"/>
</dbReference>
<keyword evidence="4" id="KW-1185">Reference proteome</keyword>
<dbReference type="Gene3D" id="1.20.120.450">
    <property type="entry name" value="dinb family like domain"/>
    <property type="match status" value="1"/>
</dbReference>
<proteinExistence type="predicted"/>
<feature type="domain" description="Mycothiol-dependent maleylpyruvate isomerase metal-binding" evidence="2">
    <location>
        <begin position="16"/>
        <end position="156"/>
    </location>
</feature>
<evidence type="ECO:0008006" key="5">
    <source>
        <dbReference type="Google" id="ProtNLM"/>
    </source>
</evidence>
<dbReference type="Proteomes" id="UP000248039">
    <property type="component" value="Unassembled WGS sequence"/>
</dbReference>
<dbReference type="RefSeq" id="WP_110665726.1">
    <property type="nucleotide sequence ID" value="NZ_PYBW01000013.1"/>
</dbReference>
<comment type="caution">
    <text evidence="3">The sequence shown here is derived from an EMBL/GenBank/DDBJ whole genome shotgun (WGS) entry which is preliminary data.</text>
</comment>
<dbReference type="NCBIfam" id="TIGR03083">
    <property type="entry name" value="maleylpyruvate isomerase family mycothiol-dependent enzyme"/>
    <property type="match status" value="1"/>
</dbReference>
<dbReference type="EMBL" id="PYBW01000013">
    <property type="protein sequence ID" value="PYC87486.1"/>
    <property type="molecule type" value="Genomic_DNA"/>
</dbReference>
<feature type="domain" description="MDMPI C-terminal" evidence="1">
    <location>
        <begin position="174"/>
        <end position="269"/>
    </location>
</feature>
<dbReference type="InterPro" id="IPR034660">
    <property type="entry name" value="DinB/YfiT-like"/>
</dbReference>
<dbReference type="InterPro" id="IPR017517">
    <property type="entry name" value="Maleyloyr_isom"/>
</dbReference>
<dbReference type="InterPro" id="IPR036527">
    <property type="entry name" value="SCP2_sterol-bd_dom_sf"/>
</dbReference>
<evidence type="ECO:0000313" key="4">
    <source>
        <dbReference type="Proteomes" id="UP000248039"/>
    </source>
</evidence>
<protein>
    <recommendedName>
        <fullName evidence="5">Maleylpyruvate isomerase family mycothiol-dependent enzyme</fullName>
    </recommendedName>
</protein>
<dbReference type="AlphaFoldDB" id="A0A2V4NZ49"/>
<sequence>MTDNQVVQTYIDAWTHSIESISELLAPLPGDSWNRPTECPGWSVRDVVSHVIAMESELLGDPRPIHSLPSDLFHIKDELSRYLELPVDKRRCHTAPEMTSELEYVIIRRSRALRNAPTGPDDVVRFPAGPFGYELPYHQLLRLRAMDVWVHEQDLRRALQLPGNLDSPAALVTRDLLLEGLPKVVAKLAGAPAGSTVAFDVTGPMEFLRTVRVDAAGRGSLDSSISLGPDVQFTLDWESYLRLAAGRTRAGQLPPGSLKVDGDTELADRILDNFTLMP</sequence>
<organism evidence="3 4">
    <name type="scientific">Streptomyces tateyamensis</name>
    <dbReference type="NCBI Taxonomy" id="565073"/>
    <lineage>
        <taxon>Bacteria</taxon>
        <taxon>Bacillati</taxon>
        <taxon>Actinomycetota</taxon>
        <taxon>Actinomycetes</taxon>
        <taxon>Kitasatosporales</taxon>
        <taxon>Streptomycetaceae</taxon>
        <taxon>Streptomyces</taxon>
    </lineage>
</organism>
<gene>
    <name evidence="3" type="ORF">C7C46_03930</name>
</gene>
<evidence type="ECO:0000259" key="1">
    <source>
        <dbReference type="Pfam" id="PF07398"/>
    </source>
</evidence>
<accession>A0A2V4NZ49</accession>
<dbReference type="InterPro" id="IPR024344">
    <property type="entry name" value="MDMPI_metal-binding"/>
</dbReference>
<reference evidence="3 4" key="1">
    <citation type="submission" date="2018-03" db="EMBL/GenBank/DDBJ databases">
        <title>Bioinformatic expansion and discovery of thiopeptide antibiotics.</title>
        <authorList>
            <person name="Schwalen C.J."/>
            <person name="Hudson G.A."/>
            <person name="Mitchell D.A."/>
        </authorList>
    </citation>
    <scope>NUCLEOTIDE SEQUENCE [LARGE SCALE GENOMIC DNA]</scope>
    <source>
        <strain evidence="3 4">ATCC 21389</strain>
    </source>
</reference>
<dbReference type="InterPro" id="IPR010872">
    <property type="entry name" value="MDMPI_C-term_domain"/>
</dbReference>
<name>A0A2V4NZ49_9ACTN</name>
<evidence type="ECO:0000259" key="2">
    <source>
        <dbReference type="Pfam" id="PF11716"/>
    </source>
</evidence>
<evidence type="ECO:0000313" key="3">
    <source>
        <dbReference type="EMBL" id="PYC87486.1"/>
    </source>
</evidence>
<dbReference type="Pfam" id="PF07398">
    <property type="entry name" value="MDMPI_C"/>
    <property type="match status" value="1"/>
</dbReference>